<dbReference type="InterPro" id="IPR004869">
    <property type="entry name" value="MMPL_dom"/>
</dbReference>
<dbReference type="OrthoDB" id="7051771at2"/>
<evidence type="ECO:0000256" key="4">
    <source>
        <dbReference type="ARBA" id="ARBA00022989"/>
    </source>
</evidence>
<feature type="transmembrane region" description="Helical" evidence="7">
    <location>
        <begin position="660"/>
        <end position="679"/>
    </location>
</feature>
<comment type="subcellular location">
    <subcellularLocation>
        <location evidence="1">Cell membrane</location>
        <topology evidence="1">Multi-pass membrane protein</topology>
    </subcellularLocation>
</comment>
<feature type="transmembrane region" description="Helical" evidence="7">
    <location>
        <begin position="724"/>
        <end position="743"/>
    </location>
</feature>
<feature type="transmembrane region" description="Helical" evidence="7">
    <location>
        <begin position="296"/>
        <end position="317"/>
    </location>
</feature>
<evidence type="ECO:0000313" key="9">
    <source>
        <dbReference type="EMBL" id="KIP51537.1"/>
    </source>
</evidence>
<evidence type="ECO:0000256" key="2">
    <source>
        <dbReference type="ARBA" id="ARBA00022475"/>
    </source>
</evidence>
<keyword evidence="4 7" id="KW-1133">Transmembrane helix</keyword>
<name>A0A0D0IKD8_9MICO</name>
<keyword evidence="10" id="KW-1185">Reference proteome</keyword>
<proteinExistence type="predicted"/>
<evidence type="ECO:0000256" key="7">
    <source>
        <dbReference type="SAM" id="Phobius"/>
    </source>
</evidence>
<dbReference type="Pfam" id="PF03176">
    <property type="entry name" value="MMPL"/>
    <property type="match status" value="2"/>
</dbReference>
<feature type="transmembrane region" description="Helical" evidence="7">
    <location>
        <begin position="686"/>
        <end position="712"/>
    </location>
</feature>
<feature type="transmembrane region" description="Helical" evidence="7">
    <location>
        <begin position="324"/>
        <end position="346"/>
    </location>
</feature>
<dbReference type="PANTHER" id="PTHR33406:SF13">
    <property type="entry name" value="MEMBRANE PROTEIN YDFJ"/>
    <property type="match status" value="1"/>
</dbReference>
<dbReference type="GO" id="GO:0005886">
    <property type="term" value="C:plasma membrane"/>
    <property type="evidence" value="ECO:0007669"/>
    <property type="project" value="UniProtKB-SubCell"/>
</dbReference>
<dbReference type="RefSeq" id="WP_042545222.1">
    <property type="nucleotide sequence ID" value="NZ_JXSQ01000031.1"/>
</dbReference>
<dbReference type="PROSITE" id="PS50156">
    <property type="entry name" value="SSD"/>
    <property type="match status" value="1"/>
</dbReference>
<keyword evidence="5 7" id="KW-0472">Membrane</keyword>
<feature type="domain" description="SSD" evidence="8">
    <location>
        <begin position="326"/>
        <end position="451"/>
    </location>
</feature>
<sequence length="863" mass="89509">MAELLHRLGLFASRRAWPVLTAWAVILGLSAGGFLIGFKTLTSSFDVPGTASGKVIEELEHKLPDFSGAAGTVVYATQDGSALTEEQRSEISKLVASADGLQDVAAVVDPFETETQRAEQAADLEDGRTQIADGRKQIADGRAQLASGQEQLDAGRAQLAAGQQQLDAGRAQAEAAGFPTEQLDAQQEMLDTQAAELDKQQAIIDDALAEIAKQETELEEGLSKLDLGAELMGYADGIRMVSEDGSTALVNVAFTEPRLDLSEDAKNGVIDHFESSPIAGLQLGFSTDIAQGIPKILGVGEVIGVLIAAVVLIIVLGSWLAATFPLITAITGVGIGSLATLAFSGVVQMASVTPIFGVMLGLAVGIDYALFIINRHRKQLLEGMPVRESIALANGTAGTAVVFAGATVIVALLALNITGIPFLGLMGTAGAFSILVAVLLTITAIPALLGLAGDRVLGKKGRAAIAASRSAGADATVAAAQANPQAKGAKVAKPIRAMPTWRAVVTAVGVVVALLIIAIPSLSMRMGLPGGESEPAGSASYLAHTLTEQQFGEGATGTVLVTADLPAGLDDDGLLEAQVRVAGELSGLADVTAVAPIAVSDDNRMAAFQVIPAEGPNSESTEALVRELRELPPVDGTINLGVAGQAAINIDISEGLADALPVYLLVVVGLSFLIMMMVFRSLLVPLIATAGFVLSLFATYGVATAVFQWGWFGELLGIHTPGPLLSFLPIILVGILFGLAMDYQLFLSTGMREAYVHGAPARLAVAQGFRAGRRVVIAAAIIMIAVFGGFISSDSVMIKSFGVGLAVGVALDAFLVRMLLMPAVMHLLGKSAWWLPKWLDRILPNVDVEGASIERKHPAPSGE</sequence>
<feature type="transmembrane region" description="Helical" evidence="7">
    <location>
        <begin position="503"/>
        <end position="522"/>
    </location>
</feature>
<evidence type="ECO:0000256" key="3">
    <source>
        <dbReference type="ARBA" id="ARBA00022692"/>
    </source>
</evidence>
<dbReference type="EMBL" id="JXSQ01000031">
    <property type="protein sequence ID" value="KIP51537.1"/>
    <property type="molecule type" value="Genomic_DNA"/>
</dbReference>
<protein>
    <submittedName>
        <fullName evidence="9">RND transporter</fullName>
    </submittedName>
</protein>
<keyword evidence="3 7" id="KW-0812">Transmembrane</keyword>
<dbReference type="InterPro" id="IPR000731">
    <property type="entry name" value="SSD"/>
</dbReference>
<reference evidence="9 10" key="1">
    <citation type="submission" date="2015-01" db="EMBL/GenBank/DDBJ databases">
        <title>Draft genome sequence of Leucobacter komagatae strain VKM ST2845.</title>
        <authorList>
            <person name="Karlyshev A.V."/>
            <person name="Kudryashova E.B."/>
        </authorList>
    </citation>
    <scope>NUCLEOTIDE SEQUENCE [LARGE SCALE GENOMIC DNA]</scope>
    <source>
        <strain evidence="9 10">VKM ST2845</strain>
    </source>
</reference>
<feature type="transmembrane region" description="Helical" evidence="7">
    <location>
        <begin position="775"/>
        <end position="792"/>
    </location>
</feature>
<comment type="caution">
    <text evidence="9">The sequence shown here is derived from an EMBL/GenBank/DDBJ whole genome shotgun (WGS) entry which is preliminary data.</text>
</comment>
<dbReference type="PANTHER" id="PTHR33406">
    <property type="entry name" value="MEMBRANE PROTEIN MJ1562-RELATED"/>
    <property type="match status" value="1"/>
</dbReference>
<evidence type="ECO:0000313" key="10">
    <source>
        <dbReference type="Proteomes" id="UP000032120"/>
    </source>
</evidence>
<keyword evidence="6" id="KW-0175">Coiled coil</keyword>
<evidence type="ECO:0000256" key="1">
    <source>
        <dbReference type="ARBA" id="ARBA00004651"/>
    </source>
</evidence>
<dbReference type="AlphaFoldDB" id="A0A0D0IKD8"/>
<dbReference type="Proteomes" id="UP000032120">
    <property type="component" value="Unassembled WGS sequence"/>
</dbReference>
<feature type="transmembrane region" description="Helical" evidence="7">
    <location>
        <begin position="429"/>
        <end position="452"/>
    </location>
</feature>
<dbReference type="InterPro" id="IPR050545">
    <property type="entry name" value="Mycobact_MmpL"/>
</dbReference>
<accession>A0A0D0IKD8</accession>
<gene>
    <name evidence="9" type="ORF">SD72_14700</name>
</gene>
<evidence type="ECO:0000259" key="8">
    <source>
        <dbReference type="PROSITE" id="PS50156"/>
    </source>
</evidence>
<dbReference type="SUPFAM" id="SSF82866">
    <property type="entry name" value="Multidrug efflux transporter AcrB transmembrane domain"/>
    <property type="match status" value="2"/>
</dbReference>
<feature type="transmembrane region" description="Helical" evidence="7">
    <location>
        <begin position="352"/>
        <end position="371"/>
    </location>
</feature>
<feature type="coiled-coil region" evidence="6">
    <location>
        <begin position="190"/>
        <end position="224"/>
    </location>
</feature>
<evidence type="ECO:0000256" key="6">
    <source>
        <dbReference type="SAM" id="Coils"/>
    </source>
</evidence>
<evidence type="ECO:0000256" key="5">
    <source>
        <dbReference type="ARBA" id="ARBA00023136"/>
    </source>
</evidence>
<dbReference type="Gene3D" id="1.20.1640.10">
    <property type="entry name" value="Multidrug efflux transporter AcrB transmembrane domain"/>
    <property type="match status" value="2"/>
</dbReference>
<organism evidence="9 10">
    <name type="scientific">Leucobacter komagatae</name>
    <dbReference type="NCBI Taxonomy" id="55969"/>
    <lineage>
        <taxon>Bacteria</taxon>
        <taxon>Bacillati</taxon>
        <taxon>Actinomycetota</taxon>
        <taxon>Actinomycetes</taxon>
        <taxon>Micrococcales</taxon>
        <taxon>Microbacteriaceae</taxon>
        <taxon>Leucobacter</taxon>
    </lineage>
</organism>
<feature type="transmembrane region" description="Helical" evidence="7">
    <location>
        <begin position="20"/>
        <end position="38"/>
    </location>
</feature>
<feature type="transmembrane region" description="Helical" evidence="7">
    <location>
        <begin position="392"/>
        <end position="417"/>
    </location>
</feature>
<keyword evidence="2" id="KW-1003">Cell membrane</keyword>